<dbReference type="EMBL" id="CM001198">
    <property type="protein sequence ID" value="EGP89126.1"/>
    <property type="molecule type" value="Genomic_DNA"/>
</dbReference>
<name>F9X820_ZYMTI</name>
<dbReference type="OrthoDB" id="3553547at2759"/>
<feature type="compositionally biased region" description="Basic and acidic residues" evidence="1">
    <location>
        <begin position="553"/>
        <end position="578"/>
    </location>
</feature>
<evidence type="ECO:0000313" key="4">
    <source>
        <dbReference type="Proteomes" id="UP000008062"/>
    </source>
</evidence>
<dbReference type="AlphaFoldDB" id="F9X820"/>
<feature type="region of interest" description="Disordered" evidence="1">
    <location>
        <begin position="336"/>
        <end position="367"/>
    </location>
</feature>
<protein>
    <submittedName>
        <fullName evidence="3">Uncharacterized protein</fullName>
    </submittedName>
</protein>
<feature type="compositionally biased region" description="Low complexity" evidence="1">
    <location>
        <begin position="409"/>
        <end position="420"/>
    </location>
</feature>
<dbReference type="HOGENOM" id="CLU_462479_0_0_1"/>
<organism evidence="3 4">
    <name type="scientific">Zymoseptoria tritici (strain CBS 115943 / IPO323)</name>
    <name type="common">Speckled leaf blotch fungus</name>
    <name type="synonym">Septoria tritici</name>
    <dbReference type="NCBI Taxonomy" id="336722"/>
    <lineage>
        <taxon>Eukaryota</taxon>
        <taxon>Fungi</taxon>
        <taxon>Dikarya</taxon>
        <taxon>Ascomycota</taxon>
        <taxon>Pezizomycotina</taxon>
        <taxon>Dothideomycetes</taxon>
        <taxon>Dothideomycetidae</taxon>
        <taxon>Mycosphaerellales</taxon>
        <taxon>Mycosphaerellaceae</taxon>
        <taxon>Zymoseptoria</taxon>
    </lineage>
</organism>
<proteinExistence type="predicted"/>
<dbReference type="VEuPathDB" id="FungiDB:ZTRI_3.1131"/>
<dbReference type="RefSeq" id="XP_003854150.1">
    <property type="nucleotide sequence ID" value="XM_003854102.1"/>
</dbReference>
<gene>
    <name evidence="3" type="ORF">MYCGRDRAFT_92209</name>
</gene>
<feature type="region of interest" description="Disordered" evidence="1">
    <location>
        <begin position="517"/>
        <end position="590"/>
    </location>
</feature>
<dbReference type="GeneID" id="13404477"/>
<evidence type="ECO:0000313" key="3">
    <source>
        <dbReference type="EMBL" id="EGP89126.1"/>
    </source>
</evidence>
<dbReference type="Proteomes" id="UP000008062">
    <property type="component" value="Chromosome 3"/>
</dbReference>
<dbReference type="InParanoid" id="F9X820"/>
<keyword evidence="2" id="KW-0732">Signal</keyword>
<feature type="signal peptide" evidence="2">
    <location>
        <begin position="1"/>
        <end position="15"/>
    </location>
</feature>
<sequence>MAVVVVLSCCGLVVPRISFRCFRVATPVAISWRLLGKCENAADGTHDHPRPLPQAPIMASQHEHLSATARTVSRRCSKLSRLRREAVQVRDRISYTSKNIWNQRNHVRTAQQQLVDDMSNLVQSLATELDGNYSRELDRLQGLSHELRSNQDDLEQHIISLRADEDLLSQIEYRMEAKEERLRKASSQLVKVIKSSLRDDAEEPGGTTEDSNSVRSGMQAPTRYAFTMHPKQEEYYSRVADEGMMLERFQRVKEEYDSERASRDLLRDQGREPEMTDEDFELQARIEVLHAVEDCDRATELVEATKKECFALDLDLGTVVGLADTWDEAVVDDNAVPSDEGSSPAMSGVHLPGHISPRPDPLRQLGYSTAFGTSAEPALRQPSSSAKADQIGQWIEIIREQASDAEIDPSQQSPHQSAHSGDVETDVFSPAQSVLRSRESEALEQKIMPATEPSSLELQGAPNPQIVLQPSDTMVYSDEIAIVQQSIAAEALTLPAKRNEFFIDPAWNMSRRLSGECRETVPSPRNPAASHSHGHLSPNRPRSKSDGNVPPKPRQDSHQDQPNEQLSDHDSRAKRLSTDRVYSLPSTSLV</sequence>
<feature type="region of interest" description="Disordered" evidence="1">
    <location>
        <begin position="406"/>
        <end position="426"/>
    </location>
</feature>
<keyword evidence="4" id="KW-1185">Reference proteome</keyword>
<dbReference type="eggNOG" id="ENOG502RMAU">
    <property type="taxonomic scope" value="Eukaryota"/>
</dbReference>
<feature type="region of interest" description="Disordered" evidence="1">
    <location>
        <begin position="195"/>
        <end position="218"/>
    </location>
</feature>
<reference evidence="3 4" key="1">
    <citation type="journal article" date="2011" name="PLoS Genet.">
        <title>Finished genome of the fungal wheat pathogen Mycosphaerella graminicola reveals dispensome structure, chromosome plasticity, and stealth pathogenesis.</title>
        <authorList>
            <person name="Goodwin S.B."/>
            <person name="Ben M'barek S."/>
            <person name="Dhillon B."/>
            <person name="Wittenberg A.H.J."/>
            <person name="Crane C.F."/>
            <person name="Hane J.K."/>
            <person name="Foster A.J."/>
            <person name="Van der Lee T.A.J."/>
            <person name="Grimwood J."/>
            <person name="Aerts A."/>
            <person name="Antoniw J."/>
            <person name="Bailey A."/>
            <person name="Bluhm B."/>
            <person name="Bowler J."/>
            <person name="Bristow J."/>
            <person name="van der Burgt A."/>
            <person name="Canto-Canche B."/>
            <person name="Churchill A.C.L."/>
            <person name="Conde-Ferraez L."/>
            <person name="Cools H.J."/>
            <person name="Coutinho P.M."/>
            <person name="Csukai M."/>
            <person name="Dehal P."/>
            <person name="De Wit P."/>
            <person name="Donzelli B."/>
            <person name="van de Geest H.C."/>
            <person name="van Ham R.C.H.J."/>
            <person name="Hammond-Kosack K.E."/>
            <person name="Henrissat B."/>
            <person name="Kilian A."/>
            <person name="Kobayashi A.K."/>
            <person name="Koopmann E."/>
            <person name="Kourmpetis Y."/>
            <person name="Kuzniar A."/>
            <person name="Lindquist E."/>
            <person name="Lombard V."/>
            <person name="Maliepaard C."/>
            <person name="Martins N."/>
            <person name="Mehrabi R."/>
            <person name="Nap J.P.H."/>
            <person name="Ponomarenko A."/>
            <person name="Rudd J.J."/>
            <person name="Salamov A."/>
            <person name="Schmutz J."/>
            <person name="Schouten H.J."/>
            <person name="Shapiro H."/>
            <person name="Stergiopoulos I."/>
            <person name="Torriani S.F.F."/>
            <person name="Tu H."/>
            <person name="de Vries R.P."/>
            <person name="Waalwijk C."/>
            <person name="Ware S.B."/>
            <person name="Wiebenga A."/>
            <person name="Zwiers L.-H."/>
            <person name="Oliver R.P."/>
            <person name="Grigoriev I.V."/>
            <person name="Kema G.H.J."/>
        </authorList>
    </citation>
    <scope>NUCLEOTIDE SEQUENCE [LARGE SCALE GENOMIC DNA]</scope>
    <source>
        <strain evidence="4">CBS 115943 / IPO323</strain>
    </source>
</reference>
<feature type="chain" id="PRO_5011999985" evidence="2">
    <location>
        <begin position="16"/>
        <end position="590"/>
    </location>
</feature>
<accession>F9X820</accession>
<evidence type="ECO:0000256" key="2">
    <source>
        <dbReference type="SAM" id="SignalP"/>
    </source>
</evidence>
<dbReference type="KEGG" id="ztr:MYCGRDRAFT_92209"/>
<evidence type="ECO:0000256" key="1">
    <source>
        <dbReference type="SAM" id="MobiDB-lite"/>
    </source>
</evidence>